<dbReference type="GO" id="GO:0005737">
    <property type="term" value="C:cytoplasm"/>
    <property type="evidence" value="ECO:0007669"/>
    <property type="project" value="UniProtKB-SubCell"/>
</dbReference>
<feature type="binding site" evidence="9">
    <location>
        <position position="71"/>
    </location>
    <ligand>
        <name>ATP</name>
        <dbReference type="ChEBI" id="CHEBI:30616"/>
    </ligand>
</feature>
<dbReference type="Gene3D" id="1.10.8.60">
    <property type="match status" value="1"/>
</dbReference>
<feature type="binding site" evidence="9">
    <location>
        <position position="227"/>
    </location>
    <ligand>
        <name>ATP</name>
        <dbReference type="ChEBI" id="CHEBI:30616"/>
    </ligand>
</feature>
<keyword evidence="5 9" id="KW-0067">ATP-binding</keyword>
<evidence type="ECO:0000256" key="4">
    <source>
        <dbReference type="ARBA" id="ARBA00022801"/>
    </source>
</evidence>
<dbReference type="InterPro" id="IPR003593">
    <property type="entry name" value="AAA+_ATPase"/>
</dbReference>
<dbReference type="InterPro" id="IPR036390">
    <property type="entry name" value="WH_DNA-bd_sf"/>
</dbReference>
<dbReference type="SMART" id="SM00382">
    <property type="entry name" value="AAA"/>
    <property type="match status" value="1"/>
</dbReference>
<evidence type="ECO:0000313" key="12">
    <source>
        <dbReference type="Proteomes" id="UP000406256"/>
    </source>
</evidence>
<sequence>MIETDKLAAERIIAPTPASPNEEAFERALRPKLLDEYVGQRKVRDQLEIFIEAARKRSEPLDHVLLFGPPGLGKTTLAHIIAREMGVHLRQTSGPVLERPGDLAALLTNLEANDVLFIDEIHRLSPVVEEILYPALEDYQIDIMIGEGPAARSVKLDLQPFTLVGATTRAGMLTNPLRDRFGIVARLEFYSAEELAGIVRRSAGLLGAVIADDGAYEIARRARGTPRIANRLLRRVRDFAEVRADGRITAAVADAALSMLDVDAVGFDVMDRKLLEAVLHKFDGGPVGVDNLAAAIGEERDTIEDVIEPYLIQQGFLQRTPRGRVATLAAYRHFGLAAPGSAPESGSLWSPDPTTGK</sequence>
<keyword evidence="4 9" id="KW-0378">Hydrolase</keyword>
<comment type="domain">
    <text evidence="9">Has 3 domains, the large (RuvB-L) and small ATPase (RuvB-S) domains and the C-terminal head (RuvB-H) domain. The head domain binds DNA, while the ATPase domains jointly bind ATP, ADP or are empty depending on the state of the subunit in the translocation cycle. During a single DNA translocation step the structure of each domain remains the same, but their relative positions change.</text>
</comment>
<dbReference type="OrthoDB" id="9804478at2"/>
<organism evidence="11 12">
    <name type="scientific">Pandoraea anhela</name>
    <dbReference type="NCBI Taxonomy" id="2508295"/>
    <lineage>
        <taxon>Bacteria</taxon>
        <taxon>Pseudomonadati</taxon>
        <taxon>Pseudomonadota</taxon>
        <taxon>Betaproteobacteria</taxon>
        <taxon>Burkholderiales</taxon>
        <taxon>Burkholderiaceae</taxon>
        <taxon>Pandoraea</taxon>
    </lineage>
</organism>
<dbReference type="RefSeq" id="WP_150670131.1">
    <property type="nucleotide sequence ID" value="NZ_CABPSB010000013.1"/>
</dbReference>
<dbReference type="Pfam" id="PF05491">
    <property type="entry name" value="WHD_RuvB"/>
    <property type="match status" value="1"/>
</dbReference>
<feature type="binding site" evidence="9">
    <location>
        <position position="324"/>
    </location>
    <ligand>
        <name>DNA</name>
        <dbReference type="ChEBI" id="CHEBI:16991"/>
    </ligand>
</feature>
<dbReference type="InterPro" id="IPR041445">
    <property type="entry name" value="AAA_lid_4"/>
</dbReference>
<feature type="domain" description="AAA+ ATPase" evidence="10">
    <location>
        <begin position="60"/>
        <end position="187"/>
    </location>
</feature>
<dbReference type="FunFam" id="1.10.8.60:FF:000023">
    <property type="entry name" value="Holliday junction ATP-dependent DNA helicase RuvB"/>
    <property type="match status" value="1"/>
</dbReference>
<dbReference type="Gene3D" id="1.10.10.10">
    <property type="entry name" value="Winged helix-like DNA-binding domain superfamily/Winged helix DNA-binding domain"/>
    <property type="match status" value="1"/>
</dbReference>
<name>A0A5E4WZG9_9BURK</name>
<dbReference type="GO" id="GO:0016887">
    <property type="term" value="F:ATP hydrolysis activity"/>
    <property type="evidence" value="ECO:0007669"/>
    <property type="project" value="RHEA"/>
</dbReference>
<dbReference type="GO" id="GO:0005524">
    <property type="term" value="F:ATP binding"/>
    <property type="evidence" value="ECO:0007669"/>
    <property type="project" value="UniProtKB-UniRule"/>
</dbReference>
<feature type="binding site" evidence="9">
    <location>
        <position position="180"/>
    </location>
    <ligand>
        <name>ATP</name>
        <dbReference type="ChEBI" id="CHEBI:30616"/>
    </ligand>
</feature>
<keyword evidence="8 9" id="KW-0234">DNA repair</keyword>
<dbReference type="NCBIfam" id="NF000868">
    <property type="entry name" value="PRK00080.1"/>
    <property type="match status" value="1"/>
</dbReference>
<dbReference type="FunFam" id="3.40.50.300:FF:000073">
    <property type="entry name" value="Holliday junction ATP-dependent DNA helicase RuvB"/>
    <property type="match status" value="1"/>
</dbReference>
<feature type="binding site" evidence="9">
    <location>
        <position position="319"/>
    </location>
    <ligand>
        <name>DNA</name>
        <dbReference type="ChEBI" id="CHEBI:16991"/>
    </ligand>
</feature>
<protein>
    <recommendedName>
        <fullName evidence="9">Holliday junction branch migration complex subunit RuvB</fullName>
        <ecNumber evidence="9">3.6.4.-</ecNumber>
    </recommendedName>
</protein>
<keyword evidence="6 9" id="KW-0238">DNA-binding</keyword>
<dbReference type="PANTHER" id="PTHR42848:SF1">
    <property type="entry name" value="HOLLIDAY JUNCTION BRANCH MIGRATION COMPLEX SUBUNIT RUVB"/>
    <property type="match status" value="1"/>
</dbReference>
<feature type="binding site" evidence="9">
    <location>
        <position position="190"/>
    </location>
    <ligand>
        <name>ATP</name>
        <dbReference type="ChEBI" id="CHEBI:30616"/>
    </ligand>
</feature>
<dbReference type="FunFam" id="1.10.10.10:FF:000086">
    <property type="entry name" value="Holliday junction ATP-dependent DNA helicase RuvB"/>
    <property type="match status" value="1"/>
</dbReference>
<keyword evidence="1 9" id="KW-0963">Cytoplasm</keyword>
<feature type="binding site" evidence="9">
    <location>
        <position position="75"/>
    </location>
    <ligand>
        <name>ATP</name>
        <dbReference type="ChEBI" id="CHEBI:30616"/>
    </ligand>
</feature>
<dbReference type="Gene3D" id="3.40.50.300">
    <property type="entry name" value="P-loop containing nucleotide triphosphate hydrolases"/>
    <property type="match status" value="1"/>
</dbReference>
<comment type="subunit">
    <text evidence="9">Homohexamer. Forms an RuvA(8)-RuvB(12)-Holliday junction (HJ) complex. HJ DNA is sandwiched between 2 RuvA tetramers; dsDNA enters through RuvA and exits via RuvB. An RuvB hexamer assembles on each DNA strand where it exits the tetramer. Each RuvB hexamer is contacted by two RuvA subunits (via domain III) on 2 adjacent RuvB subunits; this complex drives branch migration. In the full resolvosome a probable DNA-RuvA(4)-RuvB(12)-RuvC(2) complex forms which resolves the HJ.</text>
</comment>
<feature type="binding site" evidence="9">
    <location>
        <position position="30"/>
    </location>
    <ligand>
        <name>ATP</name>
        <dbReference type="ChEBI" id="CHEBI:30616"/>
    </ligand>
</feature>
<comment type="catalytic activity">
    <reaction evidence="9">
        <text>ATP + H2O = ADP + phosphate + H(+)</text>
        <dbReference type="Rhea" id="RHEA:13065"/>
        <dbReference type="ChEBI" id="CHEBI:15377"/>
        <dbReference type="ChEBI" id="CHEBI:15378"/>
        <dbReference type="ChEBI" id="CHEBI:30616"/>
        <dbReference type="ChEBI" id="CHEBI:43474"/>
        <dbReference type="ChEBI" id="CHEBI:456216"/>
    </reaction>
</comment>
<feature type="binding site" evidence="9">
    <location>
        <position position="76"/>
    </location>
    <ligand>
        <name>ATP</name>
        <dbReference type="ChEBI" id="CHEBI:30616"/>
    </ligand>
</feature>
<dbReference type="InterPro" id="IPR008823">
    <property type="entry name" value="RuvB_wg_C"/>
</dbReference>
<dbReference type="GO" id="GO:0048476">
    <property type="term" value="C:Holliday junction resolvase complex"/>
    <property type="evidence" value="ECO:0007669"/>
    <property type="project" value="UniProtKB-UniRule"/>
</dbReference>
<feature type="binding site" evidence="9">
    <location>
        <position position="74"/>
    </location>
    <ligand>
        <name>ATP</name>
        <dbReference type="ChEBI" id="CHEBI:30616"/>
    </ligand>
</feature>
<dbReference type="GO" id="GO:0009378">
    <property type="term" value="F:four-way junction helicase activity"/>
    <property type="evidence" value="ECO:0007669"/>
    <property type="project" value="InterPro"/>
</dbReference>
<comment type="similarity">
    <text evidence="9">Belongs to the RuvB family.</text>
</comment>
<evidence type="ECO:0000256" key="7">
    <source>
        <dbReference type="ARBA" id="ARBA00023172"/>
    </source>
</evidence>
<dbReference type="HAMAP" id="MF_00016">
    <property type="entry name" value="DNA_HJ_migration_RuvB"/>
    <property type="match status" value="1"/>
</dbReference>
<dbReference type="InterPro" id="IPR027417">
    <property type="entry name" value="P-loop_NTPase"/>
</dbReference>
<feature type="binding site" evidence="9">
    <location>
        <begin position="137"/>
        <end position="139"/>
    </location>
    <ligand>
        <name>ATP</name>
        <dbReference type="ChEBI" id="CHEBI:30616"/>
    </ligand>
</feature>
<comment type="function">
    <text evidence="9">The RuvA-RuvB-RuvC complex processes Holliday junction (HJ) DNA during genetic recombination and DNA repair, while the RuvA-RuvB complex plays an important role in the rescue of blocked DNA replication forks via replication fork reversal (RFR). RuvA specifically binds to HJ cruciform DNA, conferring on it an open structure. The RuvB hexamer acts as an ATP-dependent pump, pulling dsDNA into and through the RuvAB complex. RuvB forms 2 homohexamers on either side of HJ DNA bound by 1 or 2 RuvA tetramers; 4 subunits per hexamer contact DNA at a time. Coordinated motions by a converter formed by DNA-disengaged RuvB subunits stimulates ATP hydrolysis and nucleotide exchange. Immobilization of the converter enables RuvB to convert the ATP-contained energy into a lever motion, pulling 2 nucleotides of DNA out of the RuvA tetramer per ATP hydrolyzed, thus driving DNA branch migration. The RuvB motors rotate together with the DNA substrate, which together with the progressing nucleotide cycle form the mechanistic basis for DNA recombination by continuous HJ branch migration. Branch migration allows RuvC to scan DNA until it finds its consensus sequence, where it cleaves and resolves cruciform DNA.</text>
</comment>
<feature type="binding site" evidence="9">
    <location>
        <position position="75"/>
    </location>
    <ligand>
        <name>Mg(2+)</name>
        <dbReference type="ChEBI" id="CHEBI:18420"/>
    </ligand>
</feature>
<evidence type="ECO:0000256" key="8">
    <source>
        <dbReference type="ARBA" id="ARBA00023204"/>
    </source>
</evidence>
<evidence type="ECO:0000256" key="3">
    <source>
        <dbReference type="ARBA" id="ARBA00022763"/>
    </source>
</evidence>
<evidence type="ECO:0000256" key="5">
    <source>
        <dbReference type="ARBA" id="ARBA00022840"/>
    </source>
</evidence>
<keyword evidence="11" id="KW-0347">Helicase</keyword>
<dbReference type="Pfam" id="PF17864">
    <property type="entry name" value="AAA_lid_4"/>
    <property type="match status" value="1"/>
</dbReference>
<reference evidence="11 12" key="1">
    <citation type="submission" date="2019-08" db="EMBL/GenBank/DDBJ databases">
        <authorList>
            <person name="Peeters C."/>
        </authorList>
    </citation>
    <scope>NUCLEOTIDE SEQUENCE [LARGE SCALE GENOMIC DNA]</scope>
    <source>
        <strain evidence="11 12">LMG 31108</strain>
    </source>
</reference>
<dbReference type="NCBIfam" id="TIGR00635">
    <property type="entry name" value="ruvB"/>
    <property type="match status" value="1"/>
</dbReference>
<dbReference type="GO" id="GO:0006281">
    <property type="term" value="P:DNA repair"/>
    <property type="evidence" value="ECO:0007669"/>
    <property type="project" value="UniProtKB-UniRule"/>
</dbReference>
<dbReference type="InterPro" id="IPR008824">
    <property type="entry name" value="RuvB-like_N"/>
</dbReference>
<keyword evidence="12" id="KW-1185">Reference proteome</keyword>
<evidence type="ECO:0000256" key="9">
    <source>
        <dbReference type="HAMAP-Rule" id="MF_00016"/>
    </source>
</evidence>
<dbReference type="SUPFAM" id="SSF52540">
    <property type="entry name" value="P-loop containing nucleoside triphosphate hydrolases"/>
    <property type="match status" value="1"/>
</dbReference>
<feature type="binding site" evidence="9">
    <location>
        <position position="300"/>
    </location>
    <ligand>
        <name>DNA</name>
        <dbReference type="ChEBI" id="CHEBI:16991"/>
    </ligand>
</feature>
<dbReference type="InterPro" id="IPR036388">
    <property type="entry name" value="WH-like_DNA-bd_sf"/>
</dbReference>
<dbReference type="GO" id="GO:0000400">
    <property type="term" value="F:four-way junction DNA binding"/>
    <property type="evidence" value="ECO:0007669"/>
    <property type="project" value="UniProtKB-UniRule"/>
</dbReference>
<evidence type="ECO:0000256" key="6">
    <source>
        <dbReference type="ARBA" id="ARBA00023125"/>
    </source>
</evidence>
<evidence type="ECO:0000256" key="2">
    <source>
        <dbReference type="ARBA" id="ARBA00022741"/>
    </source>
</evidence>
<dbReference type="PANTHER" id="PTHR42848">
    <property type="match status" value="1"/>
</dbReference>
<evidence type="ECO:0000256" key="1">
    <source>
        <dbReference type="ARBA" id="ARBA00022490"/>
    </source>
</evidence>
<dbReference type="InterPro" id="IPR004605">
    <property type="entry name" value="DNA_helicase_Holl-junc_RuvB"/>
</dbReference>
<feature type="binding site" evidence="9">
    <location>
        <position position="29"/>
    </location>
    <ligand>
        <name>ATP</name>
        <dbReference type="ChEBI" id="CHEBI:30616"/>
    </ligand>
</feature>
<dbReference type="GO" id="GO:0006310">
    <property type="term" value="P:DNA recombination"/>
    <property type="evidence" value="ECO:0007669"/>
    <property type="project" value="UniProtKB-UniRule"/>
</dbReference>
<dbReference type="Pfam" id="PF05496">
    <property type="entry name" value="RuvB_N"/>
    <property type="match status" value="1"/>
</dbReference>
<keyword evidence="2 9" id="KW-0547">Nucleotide-binding</keyword>
<gene>
    <name evidence="9" type="primary">ruvB</name>
    <name evidence="11" type="ORF">PAN31108_03546</name>
</gene>
<dbReference type="EMBL" id="CABPSB010000013">
    <property type="protein sequence ID" value="VVE29285.1"/>
    <property type="molecule type" value="Genomic_DNA"/>
</dbReference>
<dbReference type="SUPFAM" id="SSF46785">
    <property type="entry name" value="Winged helix' DNA-binding domain"/>
    <property type="match status" value="1"/>
</dbReference>
<accession>A0A5E4WZG9</accession>
<keyword evidence="3 9" id="KW-0227">DNA damage</keyword>
<feature type="region of interest" description="Head domain (RuvB-H)" evidence="9">
    <location>
        <begin position="264"/>
        <end position="357"/>
    </location>
</feature>
<dbReference type="CDD" id="cd00009">
    <property type="entry name" value="AAA"/>
    <property type="match status" value="1"/>
</dbReference>
<proteinExistence type="inferred from homology"/>
<dbReference type="EC" id="3.6.4.-" evidence="9"/>
<evidence type="ECO:0000259" key="10">
    <source>
        <dbReference type="SMART" id="SM00382"/>
    </source>
</evidence>
<comment type="caution">
    <text evidence="9">Lacks conserved residue(s) required for the propagation of feature annotation.</text>
</comment>
<dbReference type="AlphaFoldDB" id="A0A5E4WZG9"/>
<keyword evidence="7 9" id="KW-0233">DNA recombination</keyword>
<dbReference type="Proteomes" id="UP000406256">
    <property type="component" value="Unassembled WGS sequence"/>
</dbReference>
<feature type="region of interest" description="Small ATPAse domain (RuvB-S)" evidence="9">
    <location>
        <begin position="191"/>
        <end position="261"/>
    </location>
</feature>
<comment type="subcellular location">
    <subcellularLocation>
        <location evidence="9">Cytoplasm</location>
    </subcellularLocation>
</comment>
<evidence type="ECO:0000313" key="11">
    <source>
        <dbReference type="EMBL" id="VVE29285.1"/>
    </source>
</evidence>